<evidence type="ECO:0000256" key="2">
    <source>
        <dbReference type="ARBA" id="ARBA00023169"/>
    </source>
</evidence>
<dbReference type="Proteomes" id="UP000778970">
    <property type="component" value="Unassembled WGS sequence"/>
</dbReference>
<keyword evidence="5" id="KW-0808">Transferase</keyword>
<evidence type="ECO:0000256" key="3">
    <source>
        <dbReference type="SAM" id="Phobius"/>
    </source>
</evidence>
<comment type="similarity">
    <text evidence="1">Belongs to the bacterial sugar transferase family.</text>
</comment>
<dbReference type="PANTHER" id="PTHR30576">
    <property type="entry name" value="COLANIC BIOSYNTHESIS UDP-GLUCOSE LIPID CARRIER TRANSFERASE"/>
    <property type="match status" value="1"/>
</dbReference>
<proteinExistence type="inferred from homology"/>
<evidence type="ECO:0000313" key="5">
    <source>
        <dbReference type="EMBL" id="MBK1696381.1"/>
    </source>
</evidence>
<keyword evidence="3" id="KW-0812">Transmembrane</keyword>
<accession>A0A934QG79</accession>
<evidence type="ECO:0000256" key="1">
    <source>
        <dbReference type="ARBA" id="ARBA00006464"/>
    </source>
</evidence>
<gene>
    <name evidence="5" type="ORF">CKO21_03885</name>
</gene>
<dbReference type="PANTHER" id="PTHR30576:SF0">
    <property type="entry name" value="UNDECAPRENYL-PHOSPHATE N-ACETYLGALACTOSAMINYL 1-PHOSPHATE TRANSFERASE-RELATED"/>
    <property type="match status" value="1"/>
</dbReference>
<name>A0A934QG79_9PROT</name>
<dbReference type="EMBL" id="NRRE01000015">
    <property type="protein sequence ID" value="MBK1696381.1"/>
    <property type="molecule type" value="Genomic_DNA"/>
</dbReference>
<keyword evidence="3" id="KW-1133">Transmembrane helix</keyword>
<dbReference type="InterPro" id="IPR003362">
    <property type="entry name" value="Bact_transf"/>
</dbReference>
<keyword evidence="2" id="KW-0270">Exopolysaccharide synthesis</keyword>
<keyword evidence="6" id="KW-1185">Reference proteome</keyword>
<reference evidence="5" key="2">
    <citation type="journal article" date="2020" name="Microorganisms">
        <title>Osmotic Adaptation and Compatible Solute Biosynthesis of Phototrophic Bacteria as Revealed from Genome Analyses.</title>
        <authorList>
            <person name="Imhoff J.F."/>
            <person name="Rahn T."/>
            <person name="Kunzel S."/>
            <person name="Keller A."/>
            <person name="Neulinger S.C."/>
        </authorList>
    </citation>
    <scope>NUCLEOTIDE SEQUENCE</scope>
    <source>
        <strain evidence="5">DSM 9154</strain>
    </source>
</reference>
<comment type="caution">
    <text evidence="5">The sequence shown here is derived from an EMBL/GenBank/DDBJ whole genome shotgun (WGS) entry which is preliminary data.</text>
</comment>
<reference evidence="5" key="1">
    <citation type="submission" date="2017-08" db="EMBL/GenBank/DDBJ databases">
        <authorList>
            <person name="Imhoff J.F."/>
            <person name="Rahn T."/>
            <person name="Kuenzel S."/>
            <person name="Neulinger S.C."/>
        </authorList>
    </citation>
    <scope>NUCLEOTIDE SEQUENCE</scope>
    <source>
        <strain evidence="5">DSM 9154</strain>
    </source>
</reference>
<dbReference type="AlphaFoldDB" id="A0A934QG79"/>
<keyword evidence="3" id="KW-0472">Membrane</keyword>
<protein>
    <submittedName>
        <fullName evidence="5">Sugar transferase</fullName>
    </submittedName>
</protein>
<sequence>MVGFIRYAGASDVSSDKQSAAGGRTLTNQACPPEVTVGAPTGDRLIAAGLIFLLSPVFLVLAAGVALFVGRPIFYRGERLGKRRAVYMVYKFRTLPNGIQKRLGTSLFSEREEILPALARFLRETRLDELPQLVNVVRGEMRLFGPRPERREVYERYGRGDPDYELRFETAPGLFGISQLLTPHSAPKRLRARLDRRYLKAGGHMTLPFFVYAALAMIGKSIAAAGRYSWQNAVGLRMVRGEREKRSQVRITPSQATIQLFDPGMTPPLVSGRILDMNRDYIRARFEAPLPWSFITTHGGRVSIVRRRKGSPRIKNARCHAHVERLLNDEHSGQPEYLLAYSADSTLNRYMVDQYFLKQAIVTRR</sequence>
<dbReference type="GO" id="GO:0016780">
    <property type="term" value="F:phosphotransferase activity, for other substituted phosphate groups"/>
    <property type="evidence" value="ECO:0007669"/>
    <property type="project" value="TreeGrafter"/>
</dbReference>
<feature type="transmembrane region" description="Helical" evidence="3">
    <location>
        <begin position="45"/>
        <end position="74"/>
    </location>
</feature>
<evidence type="ECO:0000313" key="6">
    <source>
        <dbReference type="Proteomes" id="UP000778970"/>
    </source>
</evidence>
<evidence type="ECO:0000259" key="4">
    <source>
        <dbReference type="Pfam" id="PF02397"/>
    </source>
</evidence>
<dbReference type="GO" id="GO:0000271">
    <property type="term" value="P:polysaccharide biosynthetic process"/>
    <property type="evidence" value="ECO:0007669"/>
    <property type="project" value="UniProtKB-KW"/>
</dbReference>
<organism evidence="5 6">
    <name type="scientific">Rhodovibrio salinarum</name>
    <dbReference type="NCBI Taxonomy" id="1087"/>
    <lineage>
        <taxon>Bacteria</taxon>
        <taxon>Pseudomonadati</taxon>
        <taxon>Pseudomonadota</taxon>
        <taxon>Alphaproteobacteria</taxon>
        <taxon>Rhodospirillales</taxon>
        <taxon>Rhodovibrionaceae</taxon>
        <taxon>Rhodovibrio</taxon>
    </lineage>
</organism>
<dbReference type="Pfam" id="PF02397">
    <property type="entry name" value="Bac_transf"/>
    <property type="match status" value="1"/>
</dbReference>
<feature type="domain" description="Bacterial sugar transferase" evidence="4">
    <location>
        <begin position="43"/>
        <end position="200"/>
    </location>
</feature>